<comment type="function">
    <text evidence="7">Catalyzes the tRNA-independent activation of glutamate in presence of ATP and the subsequent transfer of glutamate onto a tRNA(Asp). Glutamate is transferred on the 2-amino-5-(4,5-dihydroxy-2-cyclopenten-1-yl) moiety of the queuosine in the wobble position of the QUC anticodon.</text>
</comment>
<protein>
    <recommendedName>
        <fullName evidence="7">Glutamyl-Q tRNA(Asp) synthetase</fullName>
        <shortName evidence="7">Glu-Q-RSs</shortName>
        <ecNumber evidence="7">6.1.1.-</ecNumber>
    </recommendedName>
</protein>
<dbReference type="PANTHER" id="PTHR43311:SF1">
    <property type="entry name" value="GLUTAMYL-Q TRNA(ASP) SYNTHETASE"/>
    <property type="match status" value="1"/>
</dbReference>
<keyword evidence="1 7" id="KW-0436">Ligase</keyword>
<evidence type="ECO:0000256" key="6">
    <source>
        <dbReference type="ARBA" id="ARBA00023146"/>
    </source>
</evidence>
<dbReference type="GO" id="GO:0006424">
    <property type="term" value="P:glutamyl-tRNA aminoacylation"/>
    <property type="evidence" value="ECO:0007669"/>
    <property type="project" value="InterPro"/>
</dbReference>
<keyword evidence="8" id="KW-0648">Protein biosynthesis</keyword>
<evidence type="ECO:0000256" key="8">
    <source>
        <dbReference type="RuleBase" id="RU363037"/>
    </source>
</evidence>
<keyword evidence="10" id="KW-0808">Transferase</keyword>
<dbReference type="PANTHER" id="PTHR43311">
    <property type="entry name" value="GLUTAMATE--TRNA LIGASE"/>
    <property type="match status" value="1"/>
</dbReference>
<feature type="short sequence motif" description="'HIGH' region" evidence="7">
    <location>
        <begin position="16"/>
        <end position="26"/>
    </location>
</feature>
<dbReference type="InterPro" id="IPR014729">
    <property type="entry name" value="Rossmann-like_a/b/a_fold"/>
</dbReference>
<dbReference type="InterPro" id="IPR020058">
    <property type="entry name" value="Glu/Gln-tRNA-synth_Ib_cat-dom"/>
</dbReference>
<reference evidence="10" key="2">
    <citation type="submission" date="2014-03" db="EMBL/GenBank/DDBJ databases">
        <title>Candidatus Competibacter-lineage genomes retrieved from metagenomes reveal functional metabolic diversity.</title>
        <authorList>
            <person name="McIlroy S.J."/>
            <person name="Albertsen M."/>
            <person name="Andresen E.K."/>
            <person name="Saunders A.M."/>
            <person name="Kristiansen R."/>
            <person name="Stokholm-Bjerregaard M."/>
            <person name="Nielsen K.L."/>
            <person name="Nielsen P.H."/>
        </authorList>
    </citation>
    <scope>NUCLEOTIDE SEQUENCE</scope>
    <source>
        <strain evidence="10">Run_A_D11</strain>
    </source>
</reference>
<dbReference type="HAMAP" id="MF_01428">
    <property type="entry name" value="Glu_Q_tRNA_synth"/>
    <property type="match status" value="1"/>
</dbReference>
<feature type="binding site" evidence="7">
    <location>
        <position position="125"/>
    </location>
    <ligand>
        <name>Zn(2+)</name>
        <dbReference type="ChEBI" id="CHEBI:29105"/>
    </ligand>
</feature>
<dbReference type="AlphaFoldDB" id="W6MAM0"/>
<keyword evidence="3 7" id="KW-0547">Nucleotide-binding</keyword>
<gene>
    <name evidence="10" type="primary">yadB</name>
    <name evidence="7" type="synonym">gluQ</name>
    <name evidence="10" type="ORF">BN873_660043</name>
</gene>
<evidence type="ECO:0000259" key="9">
    <source>
        <dbReference type="Pfam" id="PF00749"/>
    </source>
</evidence>
<comment type="similarity">
    <text evidence="7">Belongs to the class-I aminoacyl-tRNA synthetase family. GluQ subfamily.</text>
</comment>
<dbReference type="GO" id="GO:0016740">
    <property type="term" value="F:transferase activity"/>
    <property type="evidence" value="ECO:0007669"/>
    <property type="project" value="UniProtKB-KW"/>
</dbReference>
<evidence type="ECO:0000256" key="7">
    <source>
        <dbReference type="HAMAP-Rule" id="MF_01428"/>
    </source>
</evidence>
<dbReference type="GO" id="GO:0004818">
    <property type="term" value="F:glutamate-tRNA ligase activity"/>
    <property type="evidence" value="ECO:0007669"/>
    <property type="project" value="TreeGrafter"/>
</dbReference>
<dbReference type="SUPFAM" id="SSF52374">
    <property type="entry name" value="Nucleotidylyl transferase"/>
    <property type="match status" value="1"/>
</dbReference>
<name>W6MAM0_9GAMM</name>
<keyword evidence="5 7" id="KW-0067">ATP-binding</keyword>
<dbReference type="STRING" id="1400863.BN873_660043"/>
<sequence length="316" mass="34791">MPFPAVQDMVRGRFAPSPTGPLHFGSLVAAVGSFLEARRHGGEWLVRIEDVDGPRARPGAADLILRTLERYALLWDGPVLYQSQRGEIYRAALERLVGAGLAYPCTCTRRELAAYPRSRDGSPIYPGHCRNSPQPSARPPAIRLRVNDTPVSFYDAVQGSHRQCLERDIGDFVIRRADGCFAYQLAVVVDDDAQGITQVVRGSDLLDSTPRQIYLQRLLGLPLPTYAHLPVVADNTGQKLSKQTGAPPLDLEQPTAMLWAALDFLGQAPPSALWRASPKTLLAWACCQWRLEHVPIASSRPWPAAFLSGNLSSRHE</sequence>
<evidence type="ECO:0000256" key="1">
    <source>
        <dbReference type="ARBA" id="ARBA00022598"/>
    </source>
</evidence>
<keyword evidence="6 7" id="KW-0030">Aminoacyl-tRNA synthetase</keyword>
<organism evidence="10 11">
    <name type="scientific">Candidatus Competibacter denitrificans Run_A_D11</name>
    <dbReference type="NCBI Taxonomy" id="1400863"/>
    <lineage>
        <taxon>Bacteria</taxon>
        <taxon>Pseudomonadati</taxon>
        <taxon>Pseudomonadota</taxon>
        <taxon>Gammaproteobacteria</taxon>
        <taxon>Candidatus Competibacteraceae</taxon>
        <taxon>Candidatus Competibacter</taxon>
    </lineage>
</organism>
<dbReference type="InterPro" id="IPR000924">
    <property type="entry name" value="Glu/Gln-tRNA-synth"/>
</dbReference>
<dbReference type="Proteomes" id="UP000035760">
    <property type="component" value="Unassembled WGS sequence"/>
</dbReference>
<dbReference type="Pfam" id="PF00749">
    <property type="entry name" value="tRNA-synt_1c"/>
    <property type="match status" value="1"/>
</dbReference>
<feature type="binding site" evidence="7">
    <location>
        <position position="107"/>
    </location>
    <ligand>
        <name>Zn(2+)</name>
        <dbReference type="ChEBI" id="CHEBI:29105"/>
    </ligand>
</feature>
<evidence type="ECO:0000256" key="3">
    <source>
        <dbReference type="ARBA" id="ARBA00022741"/>
    </source>
</evidence>
<reference evidence="10" key="1">
    <citation type="submission" date="2013-07" db="EMBL/GenBank/DDBJ databases">
        <authorList>
            <person name="McIlroy S."/>
        </authorList>
    </citation>
    <scope>NUCLEOTIDE SEQUENCE [LARGE SCALE GENOMIC DNA]</scope>
    <source>
        <strain evidence="10">Run_A_D11</strain>
    </source>
</reference>
<feature type="binding site" evidence="7">
    <location>
        <position position="129"/>
    </location>
    <ligand>
        <name>Zn(2+)</name>
        <dbReference type="ChEBI" id="CHEBI:29105"/>
    </ligand>
</feature>
<dbReference type="InterPro" id="IPR022380">
    <property type="entry name" value="Glu-Q_tRNA(Asp)_Synthase"/>
</dbReference>
<feature type="binding site" evidence="7">
    <location>
        <position position="242"/>
    </location>
    <ligand>
        <name>ATP</name>
        <dbReference type="ChEBI" id="CHEBI:30616"/>
    </ligand>
</feature>
<dbReference type="GO" id="GO:0006400">
    <property type="term" value="P:tRNA modification"/>
    <property type="evidence" value="ECO:0007669"/>
    <property type="project" value="InterPro"/>
</dbReference>
<dbReference type="GO" id="GO:0005524">
    <property type="term" value="F:ATP binding"/>
    <property type="evidence" value="ECO:0007669"/>
    <property type="project" value="UniProtKB-KW"/>
</dbReference>
<feature type="binding site" evidence="7">
    <location>
        <begin position="13"/>
        <end position="17"/>
    </location>
    <ligand>
        <name>L-glutamate</name>
        <dbReference type="ChEBI" id="CHEBI:29985"/>
    </ligand>
</feature>
<evidence type="ECO:0000256" key="2">
    <source>
        <dbReference type="ARBA" id="ARBA00022723"/>
    </source>
</evidence>
<dbReference type="PRINTS" id="PR00987">
    <property type="entry name" value="TRNASYNTHGLU"/>
</dbReference>
<dbReference type="NCBIfam" id="NF004314">
    <property type="entry name" value="PRK05710.1-3"/>
    <property type="match status" value="1"/>
</dbReference>
<proteinExistence type="inferred from homology"/>
<feature type="binding site" evidence="7">
    <location>
        <position position="49"/>
    </location>
    <ligand>
        <name>L-glutamate</name>
        <dbReference type="ChEBI" id="CHEBI:29985"/>
    </ligand>
</feature>
<dbReference type="EMBL" id="CBTJ020000076">
    <property type="protein sequence ID" value="CDI03809.1"/>
    <property type="molecule type" value="Genomic_DNA"/>
</dbReference>
<feature type="binding site" evidence="7">
    <location>
        <position position="183"/>
    </location>
    <ligand>
        <name>L-glutamate</name>
        <dbReference type="ChEBI" id="CHEBI:29985"/>
    </ligand>
</feature>
<dbReference type="EC" id="6.1.1.-" evidence="7"/>
<dbReference type="NCBIfam" id="NF004315">
    <property type="entry name" value="PRK05710.1-4"/>
    <property type="match status" value="1"/>
</dbReference>
<keyword evidence="4 7" id="KW-0862">Zinc</keyword>
<comment type="caution">
    <text evidence="10">The sequence shown here is derived from an EMBL/GenBank/DDBJ whole genome shotgun (WGS) entry which is preliminary data.</text>
</comment>
<feature type="short sequence motif" description="'KMSKS' region" evidence="7">
    <location>
        <begin position="239"/>
        <end position="243"/>
    </location>
</feature>
<evidence type="ECO:0000256" key="5">
    <source>
        <dbReference type="ARBA" id="ARBA00022840"/>
    </source>
</evidence>
<dbReference type="InterPro" id="IPR049940">
    <property type="entry name" value="GluQ/Sye"/>
</dbReference>
<accession>W6MAM0</accession>
<feature type="binding site" evidence="7">
    <location>
        <position position="105"/>
    </location>
    <ligand>
        <name>Zn(2+)</name>
        <dbReference type="ChEBI" id="CHEBI:29105"/>
    </ligand>
</feature>
<evidence type="ECO:0000256" key="4">
    <source>
        <dbReference type="ARBA" id="ARBA00022833"/>
    </source>
</evidence>
<feature type="domain" description="Glutamyl/glutaminyl-tRNA synthetase class Ib catalytic" evidence="9">
    <location>
        <begin position="10"/>
        <end position="244"/>
    </location>
</feature>
<dbReference type="GO" id="GO:0008270">
    <property type="term" value="F:zinc ion binding"/>
    <property type="evidence" value="ECO:0007669"/>
    <property type="project" value="UniProtKB-UniRule"/>
</dbReference>
<evidence type="ECO:0000313" key="11">
    <source>
        <dbReference type="Proteomes" id="UP000035760"/>
    </source>
</evidence>
<keyword evidence="11" id="KW-1185">Reference proteome</keyword>
<feature type="binding site" evidence="7">
    <location>
        <position position="201"/>
    </location>
    <ligand>
        <name>L-glutamate</name>
        <dbReference type="ChEBI" id="CHEBI:29985"/>
    </ligand>
</feature>
<evidence type="ECO:0000313" key="10">
    <source>
        <dbReference type="EMBL" id="CDI03809.1"/>
    </source>
</evidence>
<keyword evidence="2 7" id="KW-0479">Metal-binding</keyword>
<dbReference type="Gene3D" id="3.40.50.620">
    <property type="entry name" value="HUPs"/>
    <property type="match status" value="1"/>
</dbReference>
<comment type="cofactor">
    <cofactor evidence="7">
        <name>Zn(2+)</name>
        <dbReference type="ChEBI" id="CHEBI:29105"/>
    </cofactor>
    <text evidence="7">Binds 1 zinc ion per subunit.</text>
</comment>
<dbReference type="NCBIfam" id="TIGR03838">
    <property type="entry name" value="queuosine_YadB"/>
    <property type="match status" value="1"/>
</dbReference>
<dbReference type="FunFam" id="3.40.50.620:FF:000093">
    <property type="entry name" value="Glutamyl-Q tRNA(Asp) synthetase"/>
    <property type="match status" value="1"/>
</dbReference>
<dbReference type="GO" id="GO:0005829">
    <property type="term" value="C:cytosol"/>
    <property type="evidence" value="ECO:0007669"/>
    <property type="project" value="TreeGrafter"/>
</dbReference>